<accession>X1B4U7</accession>
<dbReference type="InterPro" id="IPR006118">
    <property type="entry name" value="Recombinase_CS"/>
</dbReference>
<sequence>INPFADYKFDGEDQRIGVNERGSWGINLAPNYPSPKHRPTIAIYLRVSSKEQNVDNQLPIIETYLKANFPFFDKGNIWGDESRDYDLYWDHESGKTTDRKAWGVLFNRMQQRKYEHIVTWHVDRVSRNIEQFSGILRISKAAGCTMHFAALSLRSDSPMMDFMAKFFCLWAEHEVALKEMRQKEGIERRRNSGLHMGRLPDMTKDVELFELLRQEPNISINKIAKHFGKSRTWAKLAKERVS</sequence>
<gene>
    <name evidence="5" type="ORF">S01H4_49912</name>
</gene>
<dbReference type="InterPro" id="IPR050639">
    <property type="entry name" value="SSR_resolvase"/>
</dbReference>
<evidence type="ECO:0000256" key="1">
    <source>
        <dbReference type="ARBA" id="ARBA00022908"/>
    </source>
</evidence>
<reference evidence="5" key="1">
    <citation type="journal article" date="2014" name="Front. Microbiol.">
        <title>High frequency of phylogenetically diverse reductive dehalogenase-homologous genes in deep subseafloor sedimentary metagenomes.</title>
        <authorList>
            <person name="Kawai M."/>
            <person name="Futagami T."/>
            <person name="Toyoda A."/>
            <person name="Takaki Y."/>
            <person name="Nishi S."/>
            <person name="Hori S."/>
            <person name="Arai W."/>
            <person name="Tsubouchi T."/>
            <person name="Morono Y."/>
            <person name="Uchiyama I."/>
            <person name="Ito T."/>
            <person name="Fujiyama A."/>
            <person name="Inagaki F."/>
            <person name="Takami H."/>
        </authorList>
    </citation>
    <scope>NUCLEOTIDE SEQUENCE</scope>
    <source>
        <strain evidence="5">Expedition CK06-06</strain>
    </source>
</reference>
<dbReference type="EMBL" id="BART01028279">
    <property type="protein sequence ID" value="GAG90075.1"/>
    <property type="molecule type" value="Genomic_DNA"/>
</dbReference>
<dbReference type="PANTHER" id="PTHR30461:SF2">
    <property type="entry name" value="SERINE RECOMBINASE PINE-RELATED"/>
    <property type="match status" value="1"/>
</dbReference>
<evidence type="ECO:0000259" key="4">
    <source>
        <dbReference type="PROSITE" id="PS51736"/>
    </source>
</evidence>
<keyword evidence="3" id="KW-0233">DNA recombination</keyword>
<dbReference type="AlphaFoldDB" id="X1B4U7"/>
<keyword evidence="1" id="KW-0229">DNA integration</keyword>
<dbReference type="GO" id="GO:0000150">
    <property type="term" value="F:DNA strand exchange activity"/>
    <property type="evidence" value="ECO:0007669"/>
    <property type="project" value="InterPro"/>
</dbReference>
<dbReference type="Gene3D" id="3.40.50.1390">
    <property type="entry name" value="Resolvase, N-terminal catalytic domain"/>
    <property type="match status" value="1"/>
</dbReference>
<dbReference type="InterPro" id="IPR006119">
    <property type="entry name" value="Resolv_N"/>
</dbReference>
<evidence type="ECO:0000313" key="5">
    <source>
        <dbReference type="EMBL" id="GAG90075.1"/>
    </source>
</evidence>
<organism evidence="5">
    <name type="scientific">marine sediment metagenome</name>
    <dbReference type="NCBI Taxonomy" id="412755"/>
    <lineage>
        <taxon>unclassified sequences</taxon>
        <taxon>metagenomes</taxon>
        <taxon>ecological metagenomes</taxon>
    </lineage>
</organism>
<evidence type="ECO:0000256" key="2">
    <source>
        <dbReference type="ARBA" id="ARBA00023125"/>
    </source>
</evidence>
<dbReference type="CDD" id="cd03768">
    <property type="entry name" value="SR_ResInv"/>
    <property type="match status" value="1"/>
</dbReference>
<comment type="caution">
    <text evidence="5">The sequence shown here is derived from an EMBL/GenBank/DDBJ whole genome shotgun (WGS) entry which is preliminary data.</text>
</comment>
<keyword evidence="2" id="KW-0238">DNA-binding</keyword>
<dbReference type="GO" id="GO:0015074">
    <property type="term" value="P:DNA integration"/>
    <property type="evidence" value="ECO:0007669"/>
    <property type="project" value="UniProtKB-KW"/>
</dbReference>
<dbReference type="PROSITE" id="PS51736">
    <property type="entry name" value="RECOMBINASES_3"/>
    <property type="match status" value="1"/>
</dbReference>
<protein>
    <recommendedName>
        <fullName evidence="4">Resolvase/invertase-type recombinase catalytic domain-containing protein</fullName>
    </recommendedName>
</protein>
<dbReference type="PROSITE" id="PS00397">
    <property type="entry name" value="RECOMBINASES_1"/>
    <property type="match status" value="1"/>
</dbReference>
<dbReference type="SMART" id="SM00857">
    <property type="entry name" value="Resolvase"/>
    <property type="match status" value="1"/>
</dbReference>
<dbReference type="PANTHER" id="PTHR30461">
    <property type="entry name" value="DNA-INVERTASE FROM LAMBDOID PROPHAGE"/>
    <property type="match status" value="1"/>
</dbReference>
<dbReference type="Pfam" id="PF00239">
    <property type="entry name" value="Resolvase"/>
    <property type="match status" value="1"/>
</dbReference>
<proteinExistence type="predicted"/>
<name>X1B4U7_9ZZZZ</name>
<dbReference type="GO" id="GO:0003677">
    <property type="term" value="F:DNA binding"/>
    <property type="evidence" value="ECO:0007669"/>
    <property type="project" value="UniProtKB-KW"/>
</dbReference>
<feature type="non-terminal residue" evidence="5">
    <location>
        <position position="1"/>
    </location>
</feature>
<evidence type="ECO:0000256" key="3">
    <source>
        <dbReference type="ARBA" id="ARBA00023172"/>
    </source>
</evidence>
<feature type="domain" description="Resolvase/invertase-type recombinase catalytic" evidence="4">
    <location>
        <begin position="40"/>
        <end position="193"/>
    </location>
</feature>
<dbReference type="SUPFAM" id="SSF53041">
    <property type="entry name" value="Resolvase-like"/>
    <property type="match status" value="1"/>
</dbReference>
<dbReference type="InterPro" id="IPR036162">
    <property type="entry name" value="Resolvase-like_N_sf"/>
</dbReference>